<dbReference type="PROSITE" id="PS52015">
    <property type="entry name" value="TONB_CTD"/>
    <property type="match status" value="1"/>
</dbReference>
<feature type="signal peptide" evidence="1">
    <location>
        <begin position="1"/>
        <end position="19"/>
    </location>
</feature>
<accession>A0A7W9EI39</accession>
<evidence type="ECO:0000313" key="4">
    <source>
        <dbReference type="Proteomes" id="UP000557739"/>
    </source>
</evidence>
<organism evidence="3 4">
    <name type="scientific">Sphingomonas yantingensis</name>
    <dbReference type="NCBI Taxonomy" id="1241761"/>
    <lineage>
        <taxon>Bacteria</taxon>
        <taxon>Pseudomonadati</taxon>
        <taxon>Pseudomonadota</taxon>
        <taxon>Alphaproteobacteria</taxon>
        <taxon>Sphingomonadales</taxon>
        <taxon>Sphingomonadaceae</taxon>
        <taxon>Sphingomonas</taxon>
    </lineage>
</organism>
<dbReference type="Proteomes" id="UP000557739">
    <property type="component" value="Unassembled WGS sequence"/>
</dbReference>
<name>A0A7W9EI39_9SPHN</name>
<dbReference type="RefSeq" id="WP_184028020.1">
    <property type="nucleotide sequence ID" value="NZ_JACIJJ010000003.1"/>
</dbReference>
<protein>
    <submittedName>
        <fullName evidence="3">Tetratricopeptide (TPR) repeat protein</fullName>
    </submittedName>
</protein>
<dbReference type="Gene3D" id="3.30.2420.10">
    <property type="entry name" value="TonB"/>
    <property type="match status" value="1"/>
</dbReference>
<dbReference type="Pfam" id="PF03544">
    <property type="entry name" value="TonB_C"/>
    <property type="match status" value="1"/>
</dbReference>
<feature type="chain" id="PRO_5031206711" evidence="1">
    <location>
        <begin position="20"/>
        <end position="642"/>
    </location>
</feature>
<dbReference type="SUPFAM" id="SSF48452">
    <property type="entry name" value="TPR-like"/>
    <property type="match status" value="1"/>
</dbReference>
<evidence type="ECO:0000313" key="3">
    <source>
        <dbReference type="EMBL" id="MBB5698787.1"/>
    </source>
</evidence>
<dbReference type="Gene3D" id="1.25.40.10">
    <property type="entry name" value="Tetratricopeptide repeat domain"/>
    <property type="match status" value="1"/>
</dbReference>
<dbReference type="AlphaFoldDB" id="A0A7W9EI39"/>
<sequence>MFSVVIVGAAIVAPQSAQAAFDAATKAAEAGRCEEAIAAFDRIAAGPAGRNKTVAAAIAVRRGQCLRALDREEEAERSLRAGVGVLEGMPGSFRGEARDAYLALSQIGTAALNYDQALGDVEKALALSEGKERIVPLQMRSRLRRFDGDGAAIRDADEALAMLPADASKSDLANAQTFAGRAYVAAGRVAEGGALLRKALVNNGGLTLKSSLTDIAARYDLAQVALMQKQMDAAREYLVYTGAGRISETPFASARSIEAPTCGTVPGLTPDSYAVVEFSLNDGGAVVSAQPIFVQGNREVALAYARAVREWSWAPEDAAKIPAFYRALTRVEVRCSRGGEAVDLTQPLALAADAWFETKGVQSFPAETAAAGLPRLRQAVTANDPAALRAAIVLARSPLIGDGEREASADRAVALATSLTAPQALRTYASMLRAEAVRWPDRTGYREQVGALERLSVDPGVAADALSHATVQLRAAELRRKLAGKQGADPAIDAMFAAVADTKALPEGHPIRARALLDLANAAAARGDYDAAQKAFARTGLDEQQCALVGAKPDMRRSGASSDLYPMELVRLGFGGWTRVEFDIAADGRTAGQRTILSYPPFLFGDAAKRMIAATRYAPSYRPGQGVACAANAQNFVFMTPN</sequence>
<comment type="caution">
    <text evidence="3">The sequence shown here is derived from an EMBL/GenBank/DDBJ whole genome shotgun (WGS) entry which is preliminary data.</text>
</comment>
<keyword evidence="4" id="KW-1185">Reference proteome</keyword>
<feature type="domain" description="TonB C-terminal" evidence="2">
    <location>
        <begin position="550"/>
        <end position="642"/>
    </location>
</feature>
<reference evidence="3 4" key="1">
    <citation type="submission" date="2020-08" db="EMBL/GenBank/DDBJ databases">
        <title>Genomic Encyclopedia of Type Strains, Phase IV (KMG-IV): sequencing the most valuable type-strain genomes for metagenomic binning, comparative biology and taxonomic classification.</title>
        <authorList>
            <person name="Goeker M."/>
        </authorList>
    </citation>
    <scope>NUCLEOTIDE SEQUENCE [LARGE SCALE GENOMIC DNA]</scope>
    <source>
        <strain evidence="3 4">DSM 27244</strain>
    </source>
</reference>
<dbReference type="GO" id="GO:0055085">
    <property type="term" value="P:transmembrane transport"/>
    <property type="evidence" value="ECO:0007669"/>
    <property type="project" value="InterPro"/>
</dbReference>
<dbReference type="EMBL" id="JACIJJ010000003">
    <property type="protein sequence ID" value="MBB5698787.1"/>
    <property type="molecule type" value="Genomic_DNA"/>
</dbReference>
<dbReference type="InterPro" id="IPR011990">
    <property type="entry name" value="TPR-like_helical_dom_sf"/>
</dbReference>
<keyword evidence="1" id="KW-0732">Signal</keyword>
<dbReference type="InterPro" id="IPR037682">
    <property type="entry name" value="TonB_C"/>
</dbReference>
<evidence type="ECO:0000259" key="2">
    <source>
        <dbReference type="PROSITE" id="PS52015"/>
    </source>
</evidence>
<proteinExistence type="predicted"/>
<dbReference type="SUPFAM" id="SSF74653">
    <property type="entry name" value="TolA/TonB C-terminal domain"/>
    <property type="match status" value="1"/>
</dbReference>
<gene>
    <name evidence="3" type="ORF">FHR19_002142</name>
</gene>
<evidence type="ECO:0000256" key="1">
    <source>
        <dbReference type="SAM" id="SignalP"/>
    </source>
</evidence>